<dbReference type="Proteomes" id="UP000266552">
    <property type="component" value="Chromosome"/>
</dbReference>
<protein>
    <submittedName>
        <fullName evidence="2">HK97 gp10 family phage protein</fullName>
    </submittedName>
</protein>
<sequence>MANISIDRLASEIVKAVAEYNDDVSRSIDKAVDDAADDVLRDTRANAPKRTGDYAKGFKKTNRDSMGTTRRIIWNKKYSRIVHLLEFGHAKVGGGRVAGKPHLRLAYDRIEPQMMEKIRQIIRNGG</sequence>
<dbReference type="EMBL" id="CP032412">
    <property type="protein sequence ID" value="AYB47128.1"/>
    <property type="molecule type" value="Genomic_DNA"/>
</dbReference>
<accession>A0A385TVY9</accession>
<reference evidence="2 3" key="1">
    <citation type="submission" date="2018-09" db="EMBL/GenBank/DDBJ databases">
        <title>Genome Sequence of Paenibacillus lautus Strain E7593-69, Azo Dye-Degrading Bacteria, Isolated from Commercial Tattoo Inks.</title>
        <authorList>
            <person name="Nho S.W."/>
            <person name="Kim S.-J."/>
            <person name="Kweon O."/>
            <person name="Cerniglia C.E."/>
        </authorList>
    </citation>
    <scope>NUCLEOTIDE SEQUENCE [LARGE SCALE GENOMIC DNA]</scope>
    <source>
        <strain evidence="2 3">E7593-69</strain>
    </source>
</reference>
<keyword evidence="3" id="KW-1185">Reference proteome</keyword>
<feature type="region of interest" description="Disordered" evidence="1">
    <location>
        <begin position="42"/>
        <end position="62"/>
    </location>
</feature>
<dbReference type="InterPro" id="IPR010064">
    <property type="entry name" value="HK97-gp10_tail"/>
</dbReference>
<evidence type="ECO:0000313" key="3">
    <source>
        <dbReference type="Proteomes" id="UP000266552"/>
    </source>
</evidence>
<dbReference type="Pfam" id="PF04883">
    <property type="entry name" value="HK97-gp10_like"/>
    <property type="match status" value="1"/>
</dbReference>
<proteinExistence type="predicted"/>
<name>A0A385TVY9_PAELA</name>
<gene>
    <name evidence="2" type="ORF">D5F53_29215</name>
</gene>
<organism evidence="2 3">
    <name type="scientific">Paenibacillus lautus</name>
    <name type="common">Bacillus lautus</name>
    <dbReference type="NCBI Taxonomy" id="1401"/>
    <lineage>
        <taxon>Bacteria</taxon>
        <taxon>Bacillati</taxon>
        <taxon>Bacillota</taxon>
        <taxon>Bacilli</taxon>
        <taxon>Bacillales</taxon>
        <taxon>Paenibacillaceae</taxon>
        <taxon>Paenibacillus</taxon>
    </lineage>
</organism>
<dbReference type="KEGG" id="plw:D5F53_29215"/>
<evidence type="ECO:0000313" key="2">
    <source>
        <dbReference type="EMBL" id="AYB47128.1"/>
    </source>
</evidence>
<evidence type="ECO:0000256" key="1">
    <source>
        <dbReference type="SAM" id="MobiDB-lite"/>
    </source>
</evidence>
<dbReference type="AlphaFoldDB" id="A0A385TVY9"/>
<dbReference type="RefSeq" id="WP_119850617.1">
    <property type="nucleotide sequence ID" value="NZ_CP032412.1"/>
</dbReference>